<dbReference type="InterPro" id="IPR028160">
    <property type="entry name" value="Slx9-like"/>
</dbReference>
<dbReference type="GO" id="GO:0000462">
    <property type="term" value="P:maturation of SSU-rRNA from tricistronic rRNA transcript (SSU-rRNA, 5.8S rRNA, LSU-rRNA)"/>
    <property type="evidence" value="ECO:0007669"/>
    <property type="project" value="InterPro"/>
</dbReference>
<feature type="region of interest" description="Disordered" evidence="5">
    <location>
        <begin position="1"/>
        <end position="34"/>
    </location>
</feature>
<name>A0A2J6TMU6_9HELO</name>
<gene>
    <name evidence="6" type="ORF">K444DRAFT_305942</name>
</gene>
<dbReference type="Proteomes" id="UP000235371">
    <property type="component" value="Unassembled WGS sequence"/>
</dbReference>
<dbReference type="GO" id="GO:0030688">
    <property type="term" value="C:preribosome, small subunit precursor"/>
    <property type="evidence" value="ECO:0007669"/>
    <property type="project" value="InterPro"/>
</dbReference>
<evidence type="ECO:0000256" key="2">
    <source>
        <dbReference type="ARBA" id="ARBA00011022"/>
    </source>
</evidence>
<comment type="subcellular location">
    <subcellularLocation>
        <location evidence="1">Nucleus</location>
        <location evidence="1">Nucleolus</location>
    </subcellularLocation>
</comment>
<organism evidence="6 7">
    <name type="scientific">Hyaloscypha bicolor E</name>
    <dbReference type="NCBI Taxonomy" id="1095630"/>
    <lineage>
        <taxon>Eukaryota</taxon>
        <taxon>Fungi</taxon>
        <taxon>Dikarya</taxon>
        <taxon>Ascomycota</taxon>
        <taxon>Pezizomycotina</taxon>
        <taxon>Leotiomycetes</taxon>
        <taxon>Helotiales</taxon>
        <taxon>Hyaloscyphaceae</taxon>
        <taxon>Hyaloscypha</taxon>
        <taxon>Hyaloscypha bicolor</taxon>
    </lineage>
</organism>
<dbReference type="OrthoDB" id="5429132at2759"/>
<feature type="compositionally biased region" description="Low complexity" evidence="5">
    <location>
        <begin position="1"/>
        <end position="20"/>
    </location>
</feature>
<dbReference type="GO" id="GO:0030686">
    <property type="term" value="C:90S preribosome"/>
    <property type="evidence" value="ECO:0007669"/>
    <property type="project" value="InterPro"/>
</dbReference>
<evidence type="ECO:0000256" key="3">
    <source>
        <dbReference type="ARBA" id="ARBA00021321"/>
    </source>
</evidence>
<evidence type="ECO:0000313" key="6">
    <source>
        <dbReference type="EMBL" id="PMD64350.1"/>
    </source>
</evidence>
<keyword evidence="7" id="KW-1185">Reference proteome</keyword>
<feature type="compositionally biased region" description="Basic residues" evidence="5">
    <location>
        <begin position="96"/>
        <end position="112"/>
    </location>
</feature>
<dbReference type="AlphaFoldDB" id="A0A2J6TMU6"/>
<dbReference type="RefSeq" id="XP_024741254.1">
    <property type="nucleotide sequence ID" value="XM_024871768.1"/>
</dbReference>
<evidence type="ECO:0000313" key="7">
    <source>
        <dbReference type="Proteomes" id="UP000235371"/>
    </source>
</evidence>
<dbReference type="InParanoid" id="A0A2J6TMU6"/>
<comment type="similarity">
    <text evidence="2">Belongs to the SLX9 family.</text>
</comment>
<sequence>MIARPSTSSNPPSSSNQSTSPNPPAEISFINSKKDRRTIKHSAFISRIEKASKKPLKRRRPNKKLVTTLEGLADALPSVDELVKGGKGELGVGKMGGRKGSLKSKPGAMKRKEKLERGERERFGRNLAAIMGSRAVEEEKANGVMAKNVEVEKGTDRLEEKKSEVVKGRFAALRAWVGTNMEKHPAFEKGSE</sequence>
<dbReference type="GeneID" id="36579850"/>
<evidence type="ECO:0000256" key="4">
    <source>
        <dbReference type="ARBA" id="ARBA00023242"/>
    </source>
</evidence>
<evidence type="ECO:0000256" key="1">
    <source>
        <dbReference type="ARBA" id="ARBA00004604"/>
    </source>
</evidence>
<evidence type="ECO:0000256" key="5">
    <source>
        <dbReference type="SAM" id="MobiDB-lite"/>
    </source>
</evidence>
<dbReference type="Pfam" id="PF15341">
    <property type="entry name" value="SLX9"/>
    <property type="match status" value="1"/>
</dbReference>
<dbReference type="EMBL" id="KZ613767">
    <property type="protein sequence ID" value="PMD64350.1"/>
    <property type="molecule type" value="Genomic_DNA"/>
</dbReference>
<dbReference type="GO" id="GO:0005730">
    <property type="term" value="C:nucleolus"/>
    <property type="evidence" value="ECO:0007669"/>
    <property type="project" value="UniProtKB-SubCell"/>
</dbReference>
<protein>
    <recommendedName>
        <fullName evidence="3">Ribosome biogenesis protein SLX9</fullName>
    </recommendedName>
</protein>
<proteinExistence type="inferred from homology"/>
<accession>A0A2J6TMU6</accession>
<reference evidence="6 7" key="1">
    <citation type="submission" date="2016-04" db="EMBL/GenBank/DDBJ databases">
        <title>A degradative enzymes factory behind the ericoid mycorrhizal symbiosis.</title>
        <authorList>
            <consortium name="DOE Joint Genome Institute"/>
            <person name="Martino E."/>
            <person name="Morin E."/>
            <person name="Grelet G."/>
            <person name="Kuo A."/>
            <person name="Kohler A."/>
            <person name="Daghino S."/>
            <person name="Barry K."/>
            <person name="Choi C."/>
            <person name="Cichocki N."/>
            <person name="Clum A."/>
            <person name="Copeland A."/>
            <person name="Hainaut M."/>
            <person name="Haridas S."/>
            <person name="Labutti K."/>
            <person name="Lindquist E."/>
            <person name="Lipzen A."/>
            <person name="Khouja H.-R."/>
            <person name="Murat C."/>
            <person name="Ohm R."/>
            <person name="Olson A."/>
            <person name="Spatafora J."/>
            <person name="Veneault-Fourrey C."/>
            <person name="Henrissat B."/>
            <person name="Grigoriev I."/>
            <person name="Martin F."/>
            <person name="Perotto S."/>
        </authorList>
    </citation>
    <scope>NUCLEOTIDE SEQUENCE [LARGE SCALE GENOMIC DNA]</scope>
    <source>
        <strain evidence="6 7">E</strain>
    </source>
</reference>
<keyword evidence="4" id="KW-0539">Nucleus</keyword>
<feature type="region of interest" description="Disordered" evidence="5">
    <location>
        <begin position="87"/>
        <end position="120"/>
    </location>
</feature>